<dbReference type="SUPFAM" id="SSF50494">
    <property type="entry name" value="Trypsin-like serine proteases"/>
    <property type="match status" value="1"/>
</dbReference>
<comment type="caution">
    <text evidence="2">The sequence shown here is derived from an EMBL/GenBank/DDBJ whole genome shotgun (WGS) entry which is preliminary data.</text>
</comment>
<dbReference type="AlphaFoldDB" id="A0A8J7LHN8"/>
<dbReference type="Gene3D" id="2.40.10.10">
    <property type="entry name" value="Trypsin-like serine proteases"/>
    <property type="match status" value="1"/>
</dbReference>
<keyword evidence="1" id="KW-0732">Signal</keyword>
<accession>A0A8J7LHN8</accession>
<dbReference type="Proteomes" id="UP000662314">
    <property type="component" value="Unassembled WGS sequence"/>
</dbReference>
<evidence type="ECO:0000313" key="2">
    <source>
        <dbReference type="EMBL" id="MBH8576358.1"/>
    </source>
</evidence>
<dbReference type="InterPro" id="IPR009003">
    <property type="entry name" value="Peptidase_S1_PA"/>
</dbReference>
<evidence type="ECO:0000313" key="3">
    <source>
        <dbReference type="Proteomes" id="UP000662314"/>
    </source>
</evidence>
<dbReference type="PANTHER" id="PTHR15462:SF8">
    <property type="entry name" value="SERINE PROTEASE"/>
    <property type="match status" value="1"/>
</dbReference>
<organism evidence="2 3">
    <name type="scientific">Dendronalium phyllosphericum CENA369</name>
    <dbReference type="NCBI Taxonomy" id="1725256"/>
    <lineage>
        <taxon>Bacteria</taxon>
        <taxon>Bacillati</taxon>
        <taxon>Cyanobacteriota</taxon>
        <taxon>Cyanophyceae</taxon>
        <taxon>Nostocales</taxon>
        <taxon>Nostocaceae</taxon>
        <taxon>Dendronalium</taxon>
        <taxon>Dendronalium phyllosphericum</taxon>
    </lineage>
</organism>
<dbReference type="InterPro" id="IPR043504">
    <property type="entry name" value="Peptidase_S1_PA_chymotrypsin"/>
</dbReference>
<sequence length="169" mass="18901">MPNVIDKNYEDVAEVEQVYYGTDFKQSSDISANDWAILKLNHPLGRKYGHVGWKSIPTSTLTHNQKAFFFVGYSRDFPNDRYQKYFSARPGWTASYEAGCSIVSEESGLLLHDCATAKGSSGGPIIGVINGNPYIVALNNAEYKDSRTGQDIINFAVKMDFLDKLTDRK</sequence>
<protein>
    <recommendedName>
        <fullName evidence="4">Serine protease</fullName>
    </recommendedName>
</protein>
<dbReference type="InterPro" id="IPR050966">
    <property type="entry name" value="Glutamyl_endopeptidase"/>
</dbReference>
<evidence type="ECO:0008006" key="4">
    <source>
        <dbReference type="Google" id="ProtNLM"/>
    </source>
</evidence>
<proteinExistence type="predicted"/>
<dbReference type="RefSeq" id="WP_214435089.1">
    <property type="nucleotide sequence ID" value="NZ_JAECZA010000228.1"/>
</dbReference>
<keyword evidence="3" id="KW-1185">Reference proteome</keyword>
<name>A0A8J7LHN8_9NOST</name>
<reference evidence="2 3" key="1">
    <citation type="journal article" date="2021" name="Int. J. Syst. Evol. Microbiol.">
        <title>Amazonocrinis nigriterrae gen. nov., sp. nov., Atlanticothrix silvestris gen. nov., sp. nov. and Dendronalium phyllosphericum gen. nov., sp. nov., nostocacean cyanobacteria from Brazilian environments.</title>
        <authorList>
            <person name="Alvarenga D.O."/>
            <person name="Andreote A.P.D."/>
            <person name="Branco L.H.Z."/>
            <person name="Delbaje E."/>
            <person name="Cruz R.B."/>
            <person name="Varani A.M."/>
            <person name="Fiore M.F."/>
        </authorList>
    </citation>
    <scope>NUCLEOTIDE SEQUENCE [LARGE SCALE GENOMIC DNA]</scope>
    <source>
        <strain evidence="2 3">CENA369</strain>
    </source>
</reference>
<dbReference type="PANTHER" id="PTHR15462">
    <property type="entry name" value="SERINE PROTEASE"/>
    <property type="match status" value="1"/>
</dbReference>
<gene>
    <name evidence="2" type="ORF">I8752_25870</name>
</gene>
<evidence type="ECO:0000256" key="1">
    <source>
        <dbReference type="ARBA" id="ARBA00022729"/>
    </source>
</evidence>
<dbReference type="EMBL" id="JAECZA010000228">
    <property type="protein sequence ID" value="MBH8576358.1"/>
    <property type="molecule type" value="Genomic_DNA"/>
</dbReference>